<dbReference type="InterPro" id="IPR017441">
    <property type="entry name" value="Protein_kinase_ATP_BS"/>
</dbReference>
<dbReference type="PANTHER" id="PTHR11102:SF147">
    <property type="entry name" value="SEL1L ADAPTOR SUBUNIT OF ERAD E3 UBIQUITIN LIGASE"/>
    <property type="match status" value="1"/>
</dbReference>
<dbReference type="EMBL" id="QKWP01000139">
    <property type="protein sequence ID" value="RIB26325.1"/>
    <property type="molecule type" value="Genomic_DNA"/>
</dbReference>
<dbReference type="SUPFAM" id="SSF56112">
    <property type="entry name" value="Protein kinase-like (PK-like)"/>
    <property type="match status" value="1"/>
</dbReference>
<reference evidence="3 4" key="1">
    <citation type="submission" date="2018-06" db="EMBL/GenBank/DDBJ databases">
        <title>Comparative genomics reveals the genomic features of Rhizophagus irregularis, R. cerebriforme, R. diaphanum and Gigaspora rosea, and their symbiotic lifestyle signature.</title>
        <authorList>
            <person name="Morin E."/>
            <person name="San Clemente H."/>
            <person name="Chen E.C.H."/>
            <person name="De La Providencia I."/>
            <person name="Hainaut M."/>
            <person name="Kuo A."/>
            <person name="Kohler A."/>
            <person name="Murat C."/>
            <person name="Tang N."/>
            <person name="Roy S."/>
            <person name="Loubradou J."/>
            <person name="Henrissat B."/>
            <person name="Grigoriev I.V."/>
            <person name="Corradi N."/>
            <person name="Roux C."/>
            <person name="Martin F.M."/>
        </authorList>
    </citation>
    <scope>NUCLEOTIDE SEQUENCE [LARGE SCALE GENOMIC DNA]</scope>
    <source>
        <strain evidence="3 4">DAOM 194757</strain>
    </source>
</reference>
<dbReference type="OrthoDB" id="272077at2759"/>
<evidence type="ECO:0000313" key="3">
    <source>
        <dbReference type="EMBL" id="RIB26325.1"/>
    </source>
</evidence>
<dbReference type="Pfam" id="PF08238">
    <property type="entry name" value="Sel1"/>
    <property type="match status" value="3"/>
</dbReference>
<dbReference type="Gene3D" id="1.25.40.10">
    <property type="entry name" value="Tetratricopeptide repeat domain"/>
    <property type="match status" value="1"/>
</dbReference>
<dbReference type="InterPro" id="IPR006597">
    <property type="entry name" value="Sel1-like"/>
</dbReference>
<evidence type="ECO:0000256" key="1">
    <source>
        <dbReference type="ARBA" id="ARBA00038101"/>
    </source>
</evidence>
<dbReference type="Gene3D" id="3.30.200.20">
    <property type="entry name" value="Phosphorylase Kinase, domain 1"/>
    <property type="match status" value="1"/>
</dbReference>
<dbReference type="SUPFAM" id="SSF81901">
    <property type="entry name" value="HCP-like"/>
    <property type="match status" value="1"/>
</dbReference>
<keyword evidence="4" id="KW-1185">Reference proteome</keyword>
<comment type="caution">
    <text evidence="3">The sequence shown here is derived from an EMBL/GenBank/DDBJ whole genome shotgun (WGS) entry which is preliminary data.</text>
</comment>
<dbReference type="GO" id="GO:0005789">
    <property type="term" value="C:endoplasmic reticulum membrane"/>
    <property type="evidence" value="ECO:0007669"/>
    <property type="project" value="TreeGrafter"/>
</dbReference>
<evidence type="ECO:0000313" key="4">
    <source>
        <dbReference type="Proteomes" id="UP000266673"/>
    </source>
</evidence>
<dbReference type="STRING" id="44941.A0A397VUR8"/>
<dbReference type="InterPro" id="IPR011009">
    <property type="entry name" value="Kinase-like_dom_sf"/>
</dbReference>
<dbReference type="SMART" id="SM00671">
    <property type="entry name" value="SEL1"/>
    <property type="match status" value="2"/>
</dbReference>
<feature type="binding site" evidence="2">
    <location>
        <position position="212"/>
    </location>
    <ligand>
        <name>ATP</name>
        <dbReference type="ChEBI" id="CHEBI:30616"/>
    </ligand>
</feature>
<keyword evidence="2" id="KW-0067">ATP-binding</keyword>
<dbReference type="InterPro" id="IPR011990">
    <property type="entry name" value="TPR-like_helical_dom_sf"/>
</dbReference>
<evidence type="ECO:0000256" key="2">
    <source>
        <dbReference type="PROSITE-ProRule" id="PRU10141"/>
    </source>
</evidence>
<dbReference type="InterPro" id="IPR050767">
    <property type="entry name" value="Sel1_AlgK"/>
</dbReference>
<dbReference type="GO" id="GO:0005524">
    <property type="term" value="F:ATP binding"/>
    <property type="evidence" value="ECO:0007669"/>
    <property type="project" value="UniProtKB-UniRule"/>
</dbReference>
<evidence type="ECO:0008006" key="5">
    <source>
        <dbReference type="Google" id="ProtNLM"/>
    </source>
</evidence>
<sequence length="240" mass="28037">MASGEELCYKGWQHQFGIDVEKDFGKAFEYYKQAADLDNGEGLFWTGFCYNWGIGVNKDDKEAFKHYLRSAETGYYNGIYKTAICFKFGIGIEEDKDKHKEWFNKDSLKQVRFYAERDSEAKCEICNNFKTGLSWCITCYPDMTIQSWTSRDKKIDDLLKFFQLRTCTRCYLVKWIPFEKLVNIEKIGEGGFGSVFSAIMWNNDLCEHVALKTIQNFKEVSLFNSILNSILQMCLCLILY</sequence>
<keyword evidence="2" id="KW-0547">Nucleotide-binding</keyword>
<dbReference type="Proteomes" id="UP000266673">
    <property type="component" value="Unassembled WGS sequence"/>
</dbReference>
<proteinExistence type="inferred from homology"/>
<dbReference type="AlphaFoldDB" id="A0A397VUR8"/>
<dbReference type="PANTHER" id="PTHR11102">
    <property type="entry name" value="SEL-1-LIKE PROTEIN"/>
    <property type="match status" value="1"/>
</dbReference>
<organism evidence="3 4">
    <name type="scientific">Gigaspora rosea</name>
    <dbReference type="NCBI Taxonomy" id="44941"/>
    <lineage>
        <taxon>Eukaryota</taxon>
        <taxon>Fungi</taxon>
        <taxon>Fungi incertae sedis</taxon>
        <taxon>Mucoromycota</taxon>
        <taxon>Glomeromycotina</taxon>
        <taxon>Glomeromycetes</taxon>
        <taxon>Diversisporales</taxon>
        <taxon>Gigasporaceae</taxon>
        <taxon>Gigaspora</taxon>
    </lineage>
</organism>
<protein>
    <recommendedName>
        <fullName evidence="5">Protein kinase domain-containing protein</fullName>
    </recommendedName>
</protein>
<dbReference type="PROSITE" id="PS00107">
    <property type="entry name" value="PROTEIN_KINASE_ATP"/>
    <property type="match status" value="1"/>
</dbReference>
<comment type="similarity">
    <text evidence="1">Belongs to the sel-1 family.</text>
</comment>
<accession>A0A397VUR8</accession>
<dbReference type="GO" id="GO:0036503">
    <property type="term" value="P:ERAD pathway"/>
    <property type="evidence" value="ECO:0007669"/>
    <property type="project" value="TreeGrafter"/>
</dbReference>
<gene>
    <name evidence="3" type="ORF">C2G38_277178</name>
</gene>
<name>A0A397VUR8_9GLOM</name>